<dbReference type="Proteomes" id="UP000250235">
    <property type="component" value="Unassembled WGS sequence"/>
</dbReference>
<keyword evidence="3" id="KW-1185">Reference proteome</keyword>
<gene>
    <name evidence="2" type="ORF">F511_36483</name>
</gene>
<evidence type="ECO:0000313" key="3">
    <source>
        <dbReference type="Proteomes" id="UP000250235"/>
    </source>
</evidence>
<dbReference type="AlphaFoldDB" id="A0A2Z7B5R8"/>
<dbReference type="InterPro" id="IPR057202">
    <property type="entry name" value="DUF7880"/>
</dbReference>
<evidence type="ECO:0000313" key="2">
    <source>
        <dbReference type="EMBL" id="KZV29183.1"/>
    </source>
</evidence>
<dbReference type="OrthoDB" id="512787at2759"/>
<dbReference type="PANTHER" id="PTHR36014:SF1">
    <property type="entry name" value="OS03G0176700 PROTEIN"/>
    <property type="match status" value="1"/>
</dbReference>
<dbReference type="PANTHER" id="PTHR36014">
    <property type="entry name" value="OS03G0176600 PROTEIN"/>
    <property type="match status" value="1"/>
</dbReference>
<organism evidence="2 3">
    <name type="scientific">Dorcoceras hygrometricum</name>
    <dbReference type="NCBI Taxonomy" id="472368"/>
    <lineage>
        <taxon>Eukaryota</taxon>
        <taxon>Viridiplantae</taxon>
        <taxon>Streptophyta</taxon>
        <taxon>Embryophyta</taxon>
        <taxon>Tracheophyta</taxon>
        <taxon>Spermatophyta</taxon>
        <taxon>Magnoliopsida</taxon>
        <taxon>eudicotyledons</taxon>
        <taxon>Gunneridae</taxon>
        <taxon>Pentapetalae</taxon>
        <taxon>asterids</taxon>
        <taxon>lamiids</taxon>
        <taxon>Lamiales</taxon>
        <taxon>Gesneriaceae</taxon>
        <taxon>Didymocarpoideae</taxon>
        <taxon>Trichosporeae</taxon>
        <taxon>Loxocarpinae</taxon>
        <taxon>Dorcoceras</taxon>
    </lineage>
</organism>
<dbReference type="EMBL" id="KV009444">
    <property type="protein sequence ID" value="KZV29183.1"/>
    <property type="molecule type" value="Genomic_DNA"/>
</dbReference>
<protein>
    <recommendedName>
        <fullName evidence="1">DUF7880 domain-containing protein</fullName>
    </recommendedName>
</protein>
<accession>A0A2Z7B5R8</accession>
<proteinExistence type="predicted"/>
<dbReference type="Pfam" id="PF25306">
    <property type="entry name" value="DUF7880"/>
    <property type="match status" value="1"/>
</dbReference>
<feature type="domain" description="DUF7880" evidence="1">
    <location>
        <begin position="50"/>
        <end position="157"/>
    </location>
</feature>
<sequence length="184" mass="20326">MASASVIPQLSNFSFNRRRPPAVCSILFTPTRRLVSFSLLSLNFFSLSNEHLLEADHPKFADCRNLLRSGPASSFRVNIRAVAEYASDAGNGKSAFSAVDQCLRTLEDLDSLLLQASRNQSEAPIESMKLKVVAALDAMDSLLKFVPSEVLNKAKSMADAYYIPEEYLAPENLDPQLKKLESIL</sequence>
<evidence type="ECO:0000259" key="1">
    <source>
        <dbReference type="Pfam" id="PF25306"/>
    </source>
</evidence>
<name>A0A2Z7B5R8_9LAMI</name>
<reference evidence="2 3" key="1">
    <citation type="journal article" date="2015" name="Proc. Natl. Acad. Sci. U.S.A.">
        <title>The resurrection genome of Boea hygrometrica: A blueprint for survival of dehydration.</title>
        <authorList>
            <person name="Xiao L."/>
            <person name="Yang G."/>
            <person name="Zhang L."/>
            <person name="Yang X."/>
            <person name="Zhao S."/>
            <person name="Ji Z."/>
            <person name="Zhou Q."/>
            <person name="Hu M."/>
            <person name="Wang Y."/>
            <person name="Chen M."/>
            <person name="Xu Y."/>
            <person name="Jin H."/>
            <person name="Xiao X."/>
            <person name="Hu G."/>
            <person name="Bao F."/>
            <person name="Hu Y."/>
            <person name="Wan P."/>
            <person name="Li L."/>
            <person name="Deng X."/>
            <person name="Kuang T."/>
            <person name="Xiang C."/>
            <person name="Zhu J.K."/>
            <person name="Oliver M.J."/>
            <person name="He Y."/>
        </authorList>
    </citation>
    <scope>NUCLEOTIDE SEQUENCE [LARGE SCALE GENOMIC DNA]</scope>
    <source>
        <strain evidence="3">cv. XS01</strain>
    </source>
</reference>